<evidence type="ECO:0000313" key="6">
    <source>
        <dbReference type="Proteomes" id="UP000620124"/>
    </source>
</evidence>
<evidence type="ECO:0000256" key="2">
    <source>
        <dbReference type="SAM" id="MobiDB-lite"/>
    </source>
</evidence>
<keyword evidence="6" id="KW-1185">Reference proteome</keyword>
<dbReference type="OrthoDB" id="3002343at2759"/>
<feature type="region of interest" description="Disordered" evidence="2">
    <location>
        <begin position="297"/>
        <end position="322"/>
    </location>
</feature>
<evidence type="ECO:0000256" key="3">
    <source>
        <dbReference type="SAM" id="Phobius"/>
    </source>
</evidence>
<dbReference type="Proteomes" id="UP000620124">
    <property type="component" value="Unassembled WGS sequence"/>
</dbReference>
<keyword evidence="1" id="KW-0238">DNA-binding</keyword>
<evidence type="ECO:0000256" key="1">
    <source>
        <dbReference type="PROSITE-ProRule" id="PRU00267"/>
    </source>
</evidence>
<keyword evidence="3" id="KW-1133">Transmembrane helix</keyword>
<reference evidence="5" key="1">
    <citation type="submission" date="2020-05" db="EMBL/GenBank/DDBJ databases">
        <title>Mycena genomes resolve the evolution of fungal bioluminescence.</title>
        <authorList>
            <person name="Tsai I.J."/>
        </authorList>
    </citation>
    <scope>NUCLEOTIDE SEQUENCE</scope>
    <source>
        <strain evidence="5">CCC161011</strain>
    </source>
</reference>
<comment type="caution">
    <text evidence="5">The sequence shown here is derived from an EMBL/GenBank/DDBJ whole genome shotgun (WGS) entry which is preliminary data.</text>
</comment>
<dbReference type="InterPro" id="IPR036910">
    <property type="entry name" value="HMG_box_dom_sf"/>
</dbReference>
<accession>A0A8H7D264</accession>
<keyword evidence="1" id="KW-0539">Nucleus</keyword>
<dbReference type="AlphaFoldDB" id="A0A8H7D264"/>
<feature type="transmembrane region" description="Helical" evidence="3">
    <location>
        <begin position="753"/>
        <end position="779"/>
    </location>
</feature>
<feature type="region of interest" description="Disordered" evidence="2">
    <location>
        <begin position="928"/>
        <end position="969"/>
    </location>
</feature>
<dbReference type="GO" id="GO:0003677">
    <property type="term" value="F:DNA binding"/>
    <property type="evidence" value="ECO:0007669"/>
    <property type="project" value="UniProtKB-UniRule"/>
</dbReference>
<organism evidence="5 6">
    <name type="scientific">Mycena venus</name>
    <dbReference type="NCBI Taxonomy" id="2733690"/>
    <lineage>
        <taxon>Eukaryota</taxon>
        <taxon>Fungi</taxon>
        <taxon>Dikarya</taxon>
        <taxon>Basidiomycota</taxon>
        <taxon>Agaricomycotina</taxon>
        <taxon>Agaricomycetes</taxon>
        <taxon>Agaricomycetidae</taxon>
        <taxon>Agaricales</taxon>
        <taxon>Marasmiineae</taxon>
        <taxon>Mycenaceae</taxon>
        <taxon>Mycena</taxon>
    </lineage>
</organism>
<dbReference type="PROSITE" id="PS50118">
    <property type="entry name" value="HMG_BOX_2"/>
    <property type="match status" value="1"/>
</dbReference>
<protein>
    <submittedName>
        <fullName evidence="5">Pleiotropic drug resistance ABC transporter protein</fullName>
    </submittedName>
</protein>
<proteinExistence type="predicted"/>
<keyword evidence="3" id="KW-0812">Transmembrane</keyword>
<feature type="transmembrane region" description="Helical" evidence="3">
    <location>
        <begin position="1055"/>
        <end position="1079"/>
    </location>
</feature>
<feature type="transmembrane region" description="Helical" evidence="3">
    <location>
        <begin position="624"/>
        <end position="645"/>
    </location>
</feature>
<sequence>MTSDSLTPVATLNNSPTELPVNLMASSSSTTVANQSGPNFLQNATGFEIVGGQFVIGDVHNHAVTAPPSGILLSAFNNSDEDFSESEIYCSQLRRQKRGRPLYGPEPQINLSAAFRRRGVAIGDVGRITQEGTFDFFFNIFLPPEHPINGNRTPEDFSPMPPYESVDVSHFNYGPGSYVSTATIQKMDLDPPSDVFPGGDFAFNCDAPRGAVLALPNGAHLEKLDNLENMRAYAAKHADSWYKYVNGARGRGLANGDLCLVTGCEKTRSWGMASYHTGREEFELTFKRTVRPDATYKPYQWSGTHGQKNPARRKSYDPPSTNAPMNQTTFIHGWSISLPTGLWGKLFGTVETASIVDFQSRLNETGSGGSSKDSSQDSRFSLSWFWATGETGGNRRHGAGEHGEVVLSDLSPIAKVFDPAKLINAYILNKVPNATVVMSHDDDWSDILGDDFNITSASDFLQQIDEKFTVAEKDGATFLVPKSSGSSSPVNILTLPTLKSPVETFSPVQNAFQIFRAEFTQLQLNSQSNSPAREEAEMARDAWHQLLPAEKRRYDLLAAQAKEKYARTHPNYQLASRSTWDVLLQSLEALFDTLRRVVRRIYSRLDLIIEFQLWFEYIKHTKHLTLPFTVLWRTFALGAFLCLLLQTSFATNGSSTLYVDNWQQSCAARFNCTSPGLVNINGQPISCNGTIQSAPEVWGITYRACQANCGMHLLRQDINFSAASIPLMTWLLPWLALIAQLPFEASDIWTNILSGFLCIGSPALATYSLALTAFNRWYITDRFKKLRRMAERDTPREYHYIAERVDAAAFILQETAAVIDSSGGPDVGLQFASSIVWSWMFPIVYGYIKVGSQYKAGCIQVALMNNRTIMKPNIWTIQGYQRGLLAHAALYTPLRPAESEASRGPAPSQSGLNRLGAPLSLLHPLASTSGPQRHQPFLASDHDSDEAAKSETTLTPAPIPPDRAPPPPTWCGYDIRGDERQEGPIFNYARVFTWFAVAKHVEHGFEAAITNFRAGQPVPTTTKEAAKCCDWGQHENLTVFQAWSDLPGAAINHMWMAALIALLLQWGTTGAAVFVAYLTPSIGIGCRSGSYLIYGVAATISWLILVLSHLLSHTAMQRLEQNLSPKTGALEALAVGTRLMGKSLAMCNAMWLVASSVMEEIGVFQTCWCQTDAFQYHQSGWAPVFKGQKNFRSIAQGVWIGGLHMFGPVV</sequence>
<evidence type="ECO:0000259" key="4">
    <source>
        <dbReference type="PROSITE" id="PS50118"/>
    </source>
</evidence>
<feature type="DNA-binding region" description="HMG box" evidence="1">
    <location>
        <begin position="510"/>
        <end position="573"/>
    </location>
</feature>
<dbReference type="SUPFAM" id="SSF47095">
    <property type="entry name" value="HMG-box"/>
    <property type="match status" value="1"/>
</dbReference>
<feature type="compositionally biased region" description="Pro residues" evidence="2">
    <location>
        <begin position="957"/>
        <end position="969"/>
    </location>
</feature>
<feature type="transmembrane region" description="Helical" evidence="3">
    <location>
        <begin position="720"/>
        <end position="741"/>
    </location>
</feature>
<dbReference type="Gene3D" id="1.10.30.10">
    <property type="entry name" value="High mobility group box domain"/>
    <property type="match status" value="1"/>
</dbReference>
<keyword evidence="3" id="KW-0472">Membrane</keyword>
<feature type="domain" description="HMG box" evidence="4">
    <location>
        <begin position="510"/>
        <end position="573"/>
    </location>
</feature>
<name>A0A8H7D264_9AGAR</name>
<dbReference type="InterPro" id="IPR009071">
    <property type="entry name" value="HMG_box_dom"/>
</dbReference>
<gene>
    <name evidence="5" type="ORF">MVEN_00927200</name>
</gene>
<feature type="transmembrane region" description="Helical" evidence="3">
    <location>
        <begin position="1091"/>
        <end position="1111"/>
    </location>
</feature>
<dbReference type="EMBL" id="JACAZI010000007">
    <property type="protein sequence ID" value="KAF7355978.1"/>
    <property type="molecule type" value="Genomic_DNA"/>
</dbReference>
<feature type="compositionally biased region" description="Basic and acidic residues" evidence="2">
    <location>
        <begin position="940"/>
        <end position="949"/>
    </location>
</feature>
<dbReference type="GO" id="GO:0005634">
    <property type="term" value="C:nucleus"/>
    <property type="evidence" value="ECO:0007669"/>
    <property type="project" value="UniProtKB-UniRule"/>
</dbReference>
<evidence type="ECO:0000313" key="5">
    <source>
        <dbReference type="EMBL" id="KAF7355978.1"/>
    </source>
</evidence>